<dbReference type="FunFam" id="1.20.1050.10:FF:000012">
    <property type="entry name" value="Tau class glutathione S-transferase"/>
    <property type="match status" value="1"/>
</dbReference>
<dbReference type="GO" id="GO:0004364">
    <property type="term" value="F:glutathione transferase activity"/>
    <property type="evidence" value="ECO:0007669"/>
    <property type="project" value="UniProtKB-EC"/>
</dbReference>
<dbReference type="AlphaFoldDB" id="A0A6A1UVZ7"/>
<comment type="caution">
    <text evidence="7">The sequence shown here is derived from an EMBL/GenBank/DDBJ whole genome shotgun (WGS) entry which is preliminary data.</text>
</comment>
<dbReference type="SFLD" id="SFLDS00019">
    <property type="entry name" value="Glutathione_Transferase_(cytos"/>
    <property type="match status" value="1"/>
</dbReference>
<gene>
    <name evidence="7" type="ORF">CJ030_MR8G020782</name>
</gene>
<evidence type="ECO:0000256" key="2">
    <source>
        <dbReference type="ARBA" id="ARBA00022679"/>
    </source>
</evidence>
<dbReference type="Gene3D" id="3.40.30.10">
    <property type="entry name" value="Glutaredoxin"/>
    <property type="match status" value="1"/>
</dbReference>
<dbReference type="CDD" id="cd03058">
    <property type="entry name" value="GST_N_Tau"/>
    <property type="match status" value="1"/>
</dbReference>
<dbReference type="GO" id="GO:0006749">
    <property type="term" value="P:glutathione metabolic process"/>
    <property type="evidence" value="ECO:0007669"/>
    <property type="project" value="InterPro"/>
</dbReference>
<dbReference type="InterPro" id="IPR036249">
    <property type="entry name" value="Thioredoxin-like_sf"/>
</dbReference>
<comment type="catalytic activity">
    <reaction evidence="3">
        <text>RX + glutathione = an S-substituted glutathione + a halide anion + H(+)</text>
        <dbReference type="Rhea" id="RHEA:16437"/>
        <dbReference type="ChEBI" id="CHEBI:15378"/>
        <dbReference type="ChEBI" id="CHEBI:16042"/>
        <dbReference type="ChEBI" id="CHEBI:17792"/>
        <dbReference type="ChEBI" id="CHEBI:57925"/>
        <dbReference type="ChEBI" id="CHEBI:90779"/>
        <dbReference type="EC" id="2.5.1.18"/>
    </reaction>
</comment>
<dbReference type="FunFam" id="3.40.30.10:FF:000014">
    <property type="entry name" value="Tau class glutathione S-transferase"/>
    <property type="match status" value="1"/>
</dbReference>
<dbReference type="InterPro" id="IPR010987">
    <property type="entry name" value="Glutathione-S-Trfase_C-like"/>
</dbReference>
<dbReference type="InterPro" id="IPR004045">
    <property type="entry name" value="Glutathione_S-Trfase_N"/>
</dbReference>
<evidence type="ECO:0000256" key="4">
    <source>
        <dbReference type="RuleBase" id="RU003494"/>
    </source>
</evidence>
<reference evidence="7 8" key="1">
    <citation type="journal article" date="2019" name="Plant Biotechnol. J.">
        <title>The red bayberry genome and genetic basis of sex determination.</title>
        <authorList>
            <person name="Jia H.M."/>
            <person name="Jia H.J."/>
            <person name="Cai Q.L."/>
            <person name="Wang Y."/>
            <person name="Zhao H.B."/>
            <person name="Yang W.F."/>
            <person name="Wang G.Y."/>
            <person name="Li Y.H."/>
            <person name="Zhan D.L."/>
            <person name="Shen Y.T."/>
            <person name="Niu Q.F."/>
            <person name="Chang L."/>
            <person name="Qiu J."/>
            <person name="Zhao L."/>
            <person name="Xie H.B."/>
            <person name="Fu W.Y."/>
            <person name="Jin J."/>
            <person name="Li X.W."/>
            <person name="Jiao Y."/>
            <person name="Zhou C.C."/>
            <person name="Tu T."/>
            <person name="Chai C.Y."/>
            <person name="Gao J.L."/>
            <person name="Fan L.J."/>
            <person name="van de Weg E."/>
            <person name="Wang J.Y."/>
            <person name="Gao Z.S."/>
        </authorList>
    </citation>
    <scope>NUCLEOTIDE SEQUENCE [LARGE SCALE GENOMIC DNA]</scope>
    <source>
        <tissue evidence="7">Leaves</tissue>
    </source>
</reference>
<dbReference type="InterPro" id="IPR045073">
    <property type="entry name" value="Omega/Tau-like"/>
</dbReference>
<feature type="domain" description="GST C-terminal" evidence="6">
    <location>
        <begin position="88"/>
        <end position="262"/>
    </location>
</feature>
<dbReference type="SUPFAM" id="SSF47616">
    <property type="entry name" value="GST C-terminal domain-like"/>
    <property type="match status" value="1"/>
</dbReference>
<dbReference type="SFLD" id="SFLDG00358">
    <property type="entry name" value="Main_(cytGST)"/>
    <property type="match status" value="1"/>
</dbReference>
<comment type="similarity">
    <text evidence="4">Belongs to the GST superfamily.</text>
</comment>
<evidence type="ECO:0000313" key="7">
    <source>
        <dbReference type="EMBL" id="KAB1203877.1"/>
    </source>
</evidence>
<keyword evidence="8" id="KW-1185">Reference proteome</keyword>
<evidence type="ECO:0000313" key="8">
    <source>
        <dbReference type="Proteomes" id="UP000516437"/>
    </source>
</evidence>
<dbReference type="SUPFAM" id="SSF52833">
    <property type="entry name" value="Thioredoxin-like"/>
    <property type="match status" value="1"/>
</dbReference>
<dbReference type="InterPro" id="IPR036282">
    <property type="entry name" value="Glutathione-S-Trfase_C_sf"/>
</dbReference>
<dbReference type="SFLD" id="SFLDG01152">
    <property type="entry name" value="Main.3:_Omega-_and_Tau-like"/>
    <property type="match status" value="1"/>
</dbReference>
<dbReference type="EC" id="2.5.1.18" evidence="1"/>
<dbReference type="InterPro" id="IPR004046">
    <property type="entry name" value="GST_C"/>
</dbReference>
<sequence>MAGDSVKLLGYWASPYALRVKWALKLKGIQYQDVEEDLKNKSPMLLQYNPVRKQIPVLVHDGKPLAESLVIIEYIDEVWKQNPLLPQDPYERAKARFWAKFADDKWKERKNCLKRVYQLENNEYSNIMSSIIEREQQSESRNESFISDFKRITCVPAIMTAFTKKGEEQEKAAKEARENLKTLESGLAGKRFFGGETIGFVDIAVGWLGCWARIAGKIVGINLIDAETMPLLDAWFQDFLEVPIIKECMPPQDKLLEHMKGFHKTLTAGSS</sequence>
<protein>
    <recommendedName>
        <fullName evidence="1">glutathione transferase</fullName>
        <ecNumber evidence="1">2.5.1.18</ecNumber>
    </recommendedName>
</protein>
<evidence type="ECO:0000259" key="5">
    <source>
        <dbReference type="PROSITE" id="PS50404"/>
    </source>
</evidence>
<dbReference type="Gene3D" id="1.20.1050.10">
    <property type="match status" value="2"/>
</dbReference>
<dbReference type="PROSITE" id="PS50405">
    <property type="entry name" value="GST_CTER"/>
    <property type="match status" value="1"/>
</dbReference>
<dbReference type="CDD" id="cd03185">
    <property type="entry name" value="GST_C_Tau"/>
    <property type="match status" value="1"/>
</dbReference>
<dbReference type="PANTHER" id="PTHR11260:SF695">
    <property type="entry name" value="GLUTATHIONE TRANSFERASE"/>
    <property type="match status" value="1"/>
</dbReference>
<name>A0A6A1UVZ7_9ROSI</name>
<dbReference type="Pfam" id="PF00043">
    <property type="entry name" value="GST_C"/>
    <property type="match status" value="1"/>
</dbReference>
<dbReference type="InterPro" id="IPR040079">
    <property type="entry name" value="Glutathione_S-Trfase"/>
</dbReference>
<dbReference type="InterPro" id="IPR045074">
    <property type="entry name" value="GST_C_Tau"/>
</dbReference>
<dbReference type="EMBL" id="RXIC02000026">
    <property type="protein sequence ID" value="KAB1203877.1"/>
    <property type="molecule type" value="Genomic_DNA"/>
</dbReference>
<evidence type="ECO:0000256" key="1">
    <source>
        <dbReference type="ARBA" id="ARBA00012452"/>
    </source>
</evidence>
<feature type="domain" description="GST N-terminal" evidence="5">
    <location>
        <begin position="4"/>
        <end position="83"/>
    </location>
</feature>
<evidence type="ECO:0000256" key="3">
    <source>
        <dbReference type="ARBA" id="ARBA00047960"/>
    </source>
</evidence>
<dbReference type="PANTHER" id="PTHR11260">
    <property type="entry name" value="GLUTATHIONE S-TRANSFERASE, GST, SUPERFAMILY, GST DOMAIN CONTAINING"/>
    <property type="match status" value="1"/>
</dbReference>
<evidence type="ECO:0000259" key="6">
    <source>
        <dbReference type="PROSITE" id="PS50405"/>
    </source>
</evidence>
<proteinExistence type="inferred from homology"/>
<dbReference type="OrthoDB" id="202840at2759"/>
<dbReference type="Pfam" id="PF02798">
    <property type="entry name" value="GST_N"/>
    <property type="match status" value="1"/>
</dbReference>
<organism evidence="7 8">
    <name type="scientific">Morella rubra</name>
    <name type="common">Chinese bayberry</name>
    <dbReference type="NCBI Taxonomy" id="262757"/>
    <lineage>
        <taxon>Eukaryota</taxon>
        <taxon>Viridiplantae</taxon>
        <taxon>Streptophyta</taxon>
        <taxon>Embryophyta</taxon>
        <taxon>Tracheophyta</taxon>
        <taxon>Spermatophyta</taxon>
        <taxon>Magnoliopsida</taxon>
        <taxon>eudicotyledons</taxon>
        <taxon>Gunneridae</taxon>
        <taxon>Pentapetalae</taxon>
        <taxon>rosids</taxon>
        <taxon>fabids</taxon>
        <taxon>Fagales</taxon>
        <taxon>Myricaceae</taxon>
        <taxon>Morella</taxon>
    </lineage>
</organism>
<dbReference type="Proteomes" id="UP000516437">
    <property type="component" value="Chromosome 8"/>
</dbReference>
<accession>A0A6A1UVZ7</accession>
<dbReference type="PROSITE" id="PS50404">
    <property type="entry name" value="GST_NTER"/>
    <property type="match status" value="1"/>
</dbReference>
<dbReference type="GO" id="GO:0005737">
    <property type="term" value="C:cytoplasm"/>
    <property type="evidence" value="ECO:0007669"/>
    <property type="project" value="TreeGrafter"/>
</dbReference>
<keyword evidence="2 7" id="KW-0808">Transferase</keyword>